<comment type="similarity">
    <text evidence="2">Belongs to the cytochrome P450 family.</text>
</comment>
<evidence type="ECO:0000256" key="4">
    <source>
        <dbReference type="ARBA" id="ARBA00022723"/>
    </source>
</evidence>
<evidence type="ECO:0000256" key="8">
    <source>
        <dbReference type="PIRSR" id="PIRSR602401-1"/>
    </source>
</evidence>
<keyword evidence="10" id="KW-0472">Membrane</keyword>
<sequence length="506" mass="56377">MEVLSQLSWQHVAGTIVVYLASLAFYRLFLHPLAKFPGPRLAAVSRWYEAYYDVVCNGKYTFKIEEMHKKYGPIIRISPFELHVSAPAFFEKLYNHDGPWNKYAWAYDAFSAKPSTICTIEHDVHRQRRAPLSAFFSKANVAAKQEIIRRRTAQLCGRIAEFAGDRTAAVNLGTAMSAFARDVAIEFILGKRYNNLESKDFSAAFTNVLQGAGAVWRITKHVRWFGPFMKSLPPSLVAKLGDEGPKGFFAFLKDTMTLTRDTISSSTRSAVSASEKLAAPAPANPPPPDEEKSGARINDEVGTVSGAAFETTAQSLRLIVYYVYSDPDILSRLRAELRSATDDGAGSLSLAALEKLPYLTAVLMEGLRLSPGLATRTARVAPNRELVYGQWRIPAGTPVGMTTMLMHRDEQLYPEPKRFSPDRWVDMEVRRKAHKTYAPFARGTRICLGMHLAWAELYMVVASLVQRFDFEFDGAGPKDVEPVSDQFTIGTEDQSGIKAFVTLYNG</sequence>
<dbReference type="InterPro" id="IPR036396">
    <property type="entry name" value="Cyt_P450_sf"/>
</dbReference>
<dbReference type="InterPro" id="IPR050121">
    <property type="entry name" value="Cytochrome_P450_monoxygenase"/>
</dbReference>
<dbReference type="GO" id="GO:0004497">
    <property type="term" value="F:monooxygenase activity"/>
    <property type="evidence" value="ECO:0007669"/>
    <property type="project" value="UniProtKB-KW"/>
</dbReference>
<dbReference type="RefSeq" id="XP_044722601.1">
    <property type="nucleotide sequence ID" value="XM_044861575.1"/>
</dbReference>
<evidence type="ECO:0000256" key="7">
    <source>
        <dbReference type="ARBA" id="ARBA00023033"/>
    </source>
</evidence>
<feature type="compositionally biased region" description="Low complexity" evidence="9">
    <location>
        <begin position="267"/>
        <end position="281"/>
    </location>
</feature>
<evidence type="ECO:0000313" key="11">
    <source>
        <dbReference type="EMBL" id="KAH0965088.1"/>
    </source>
</evidence>
<dbReference type="CDD" id="cd11062">
    <property type="entry name" value="CYP58-like"/>
    <property type="match status" value="1"/>
</dbReference>
<feature type="transmembrane region" description="Helical" evidence="10">
    <location>
        <begin position="12"/>
        <end position="30"/>
    </location>
</feature>
<dbReference type="Pfam" id="PF00067">
    <property type="entry name" value="p450"/>
    <property type="match status" value="1"/>
</dbReference>
<dbReference type="PANTHER" id="PTHR24305">
    <property type="entry name" value="CYTOCHROME P450"/>
    <property type="match status" value="1"/>
</dbReference>
<dbReference type="PRINTS" id="PR00463">
    <property type="entry name" value="EP450I"/>
</dbReference>
<organism evidence="11 12">
    <name type="scientific">Hirsutella rhossiliensis</name>
    <dbReference type="NCBI Taxonomy" id="111463"/>
    <lineage>
        <taxon>Eukaryota</taxon>
        <taxon>Fungi</taxon>
        <taxon>Dikarya</taxon>
        <taxon>Ascomycota</taxon>
        <taxon>Pezizomycotina</taxon>
        <taxon>Sordariomycetes</taxon>
        <taxon>Hypocreomycetidae</taxon>
        <taxon>Hypocreales</taxon>
        <taxon>Ophiocordycipitaceae</taxon>
        <taxon>Hirsutella</taxon>
    </lineage>
</organism>
<evidence type="ECO:0000256" key="6">
    <source>
        <dbReference type="ARBA" id="ARBA00023004"/>
    </source>
</evidence>
<dbReference type="InterPro" id="IPR002401">
    <property type="entry name" value="Cyt_P450_E_grp-I"/>
</dbReference>
<dbReference type="InterPro" id="IPR001128">
    <property type="entry name" value="Cyt_P450"/>
</dbReference>
<keyword evidence="10" id="KW-0812">Transmembrane</keyword>
<dbReference type="PRINTS" id="PR00385">
    <property type="entry name" value="P450"/>
</dbReference>
<evidence type="ECO:0000313" key="12">
    <source>
        <dbReference type="Proteomes" id="UP000824596"/>
    </source>
</evidence>
<comment type="caution">
    <text evidence="11">The sequence shown here is derived from an EMBL/GenBank/DDBJ whole genome shotgun (WGS) entry which is preliminary data.</text>
</comment>
<accession>A0A9P8SJA3</accession>
<dbReference type="Proteomes" id="UP000824596">
    <property type="component" value="Unassembled WGS sequence"/>
</dbReference>
<keyword evidence="5" id="KW-0560">Oxidoreductase</keyword>
<evidence type="ECO:0000256" key="9">
    <source>
        <dbReference type="SAM" id="MobiDB-lite"/>
    </source>
</evidence>
<evidence type="ECO:0000256" key="1">
    <source>
        <dbReference type="ARBA" id="ARBA00001971"/>
    </source>
</evidence>
<dbReference type="SUPFAM" id="SSF48264">
    <property type="entry name" value="Cytochrome P450"/>
    <property type="match status" value="1"/>
</dbReference>
<gene>
    <name evidence="11" type="ORF">HRG_03104</name>
</gene>
<dbReference type="GO" id="GO:0005506">
    <property type="term" value="F:iron ion binding"/>
    <property type="evidence" value="ECO:0007669"/>
    <property type="project" value="InterPro"/>
</dbReference>
<dbReference type="GeneID" id="68352233"/>
<dbReference type="AlphaFoldDB" id="A0A9P8SJA3"/>
<dbReference type="PANTHER" id="PTHR24305:SF157">
    <property type="entry name" value="N-ACETYLTRYPTOPHAN 6-HYDROXYLASE IVOC-RELATED"/>
    <property type="match status" value="1"/>
</dbReference>
<keyword evidence="6 8" id="KW-0408">Iron</keyword>
<evidence type="ECO:0000256" key="2">
    <source>
        <dbReference type="ARBA" id="ARBA00010617"/>
    </source>
</evidence>
<dbReference type="Gene3D" id="1.10.630.10">
    <property type="entry name" value="Cytochrome P450"/>
    <property type="match status" value="1"/>
</dbReference>
<name>A0A9P8SJA3_9HYPO</name>
<keyword evidence="4 8" id="KW-0479">Metal-binding</keyword>
<evidence type="ECO:0000256" key="10">
    <source>
        <dbReference type="SAM" id="Phobius"/>
    </source>
</evidence>
<evidence type="ECO:0000256" key="3">
    <source>
        <dbReference type="ARBA" id="ARBA00022617"/>
    </source>
</evidence>
<evidence type="ECO:0000256" key="5">
    <source>
        <dbReference type="ARBA" id="ARBA00023002"/>
    </source>
</evidence>
<keyword evidence="7" id="KW-0503">Monooxygenase</keyword>
<feature type="region of interest" description="Disordered" evidence="9">
    <location>
        <begin position="267"/>
        <end position="295"/>
    </location>
</feature>
<keyword evidence="10" id="KW-1133">Transmembrane helix</keyword>
<dbReference type="EMBL" id="JAIZPD010000003">
    <property type="protein sequence ID" value="KAH0965088.1"/>
    <property type="molecule type" value="Genomic_DNA"/>
</dbReference>
<reference evidence="11" key="1">
    <citation type="submission" date="2021-09" db="EMBL/GenBank/DDBJ databases">
        <title>A high-quality genome of the endoparasitic fungus Hirsutella rhossiliensis with a comparison of Hirsutella genomes reveals transposable elements contributing to genome size variation.</title>
        <authorList>
            <person name="Lin R."/>
            <person name="Jiao Y."/>
            <person name="Sun X."/>
            <person name="Ling J."/>
            <person name="Xie B."/>
            <person name="Cheng X."/>
        </authorList>
    </citation>
    <scope>NUCLEOTIDE SEQUENCE</scope>
    <source>
        <strain evidence="11">HR02</strain>
    </source>
</reference>
<dbReference type="GO" id="GO:0020037">
    <property type="term" value="F:heme binding"/>
    <property type="evidence" value="ECO:0007669"/>
    <property type="project" value="InterPro"/>
</dbReference>
<feature type="binding site" description="axial binding residue" evidence="8">
    <location>
        <position position="447"/>
    </location>
    <ligand>
        <name>heme</name>
        <dbReference type="ChEBI" id="CHEBI:30413"/>
    </ligand>
    <ligandPart>
        <name>Fe</name>
        <dbReference type="ChEBI" id="CHEBI:18248"/>
    </ligandPart>
</feature>
<protein>
    <submittedName>
        <fullName evidence="11">Cytochrome p450 domain-containing protein</fullName>
    </submittedName>
</protein>
<keyword evidence="12" id="KW-1185">Reference proteome</keyword>
<keyword evidence="3 8" id="KW-0349">Heme</keyword>
<dbReference type="OrthoDB" id="3945418at2759"/>
<dbReference type="GO" id="GO:0016705">
    <property type="term" value="F:oxidoreductase activity, acting on paired donors, with incorporation or reduction of molecular oxygen"/>
    <property type="evidence" value="ECO:0007669"/>
    <property type="project" value="InterPro"/>
</dbReference>
<proteinExistence type="inferred from homology"/>
<comment type="cofactor">
    <cofactor evidence="1 8">
        <name>heme</name>
        <dbReference type="ChEBI" id="CHEBI:30413"/>
    </cofactor>
</comment>